<dbReference type="GeneID" id="41963849"/>
<keyword evidence="1" id="KW-1185">Reference proteome</keyword>
<evidence type="ECO:0000313" key="2">
    <source>
        <dbReference type="RefSeq" id="XP_030979115.1"/>
    </source>
</evidence>
<proteinExistence type="predicted"/>
<sequence>MADQPTTTAKRTKHLILGEDGGPVVDPVNWDAEQILPLKDYPGAPEQVKKEAVHLCRGDLKVQV</sequence>
<reference evidence="1 2" key="1">
    <citation type="journal article" date="2019" name="Mol. Biol. Evol.">
        <title>Blast fungal genomes show frequent chromosomal changes, gene gains and losses, and effector gene turnover.</title>
        <authorList>
            <person name="Gomez Luciano L.B."/>
            <person name="Jason Tsai I."/>
            <person name="Chuma I."/>
            <person name="Tosa Y."/>
            <person name="Chen Y.H."/>
            <person name="Li J.Y."/>
            <person name="Li M.Y."/>
            <person name="Jade Lu M.Y."/>
            <person name="Nakayashiki H."/>
            <person name="Li W.H."/>
        </authorList>
    </citation>
    <scope>NUCLEOTIDE SEQUENCE [LARGE SCALE GENOMIC DNA]</scope>
    <source>
        <strain evidence="1 2">NI907</strain>
    </source>
</reference>
<evidence type="ECO:0000313" key="1">
    <source>
        <dbReference type="Proteomes" id="UP000515153"/>
    </source>
</evidence>
<accession>A0A6P8AW52</accession>
<reference evidence="2" key="3">
    <citation type="submission" date="2025-08" db="UniProtKB">
        <authorList>
            <consortium name="RefSeq"/>
        </authorList>
    </citation>
    <scope>IDENTIFICATION</scope>
    <source>
        <strain evidence="2">NI907</strain>
    </source>
</reference>
<dbReference type="AlphaFoldDB" id="A0A6P8AW52"/>
<name>A0A6P8AW52_PYRGI</name>
<dbReference type="RefSeq" id="XP_030979115.1">
    <property type="nucleotide sequence ID" value="XM_031128941.1"/>
</dbReference>
<gene>
    <name evidence="2" type="ORF">PgNI_08951</name>
</gene>
<reference evidence="2" key="2">
    <citation type="submission" date="2019-10" db="EMBL/GenBank/DDBJ databases">
        <authorList>
            <consortium name="NCBI Genome Project"/>
        </authorList>
    </citation>
    <scope>NUCLEOTIDE SEQUENCE</scope>
    <source>
        <strain evidence="2">NI907</strain>
    </source>
</reference>
<protein>
    <submittedName>
        <fullName evidence="2">Uncharacterized protein</fullName>
    </submittedName>
</protein>
<dbReference type="Proteomes" id="UP000515153">
    <property type="component" value="Chromosome V"/>
</dbReference>
<dbReference type="KEGG" id="pgri:PgNI_08951"/>
<organism evidence="1 2">
    <name type="scientific">Pyricularia grisea</name>
    <name type="common">Crabgrass-specific blast fungus</name>
    <name type="synonym">Magnaporthe grisea</name>
    <dbReference type="NCBI Taxonomy" id="148305"/>
    <lineage>
        <taxon>Eukaryota</taxon>
        <taxon>Fungi</taxon>
        <taxon>Dikarya</taxon>
        <taxon>Ascomycota</taxon>
        <taxon>Pezizomycotina</taxon>
        <taxon>Sordariomycetes</taxon>
        <taxon>Sordariomycetidae</taxon>
        <taxon>Magnaporthales</taxon>
        <taxon>Pyriculariaceae</taxon>
        <taxon>Pyricularia</taxon>
    </lineage>
</organism>